<dbReference type="PANTHER" id="PTHR24291">
    <property type="entry name" value="CYTOCHROME P450 FAMILY 4"/>
    <property type="match status" value="1"/>
</dbReference>
<gene>
    <name evidence="9" type="ORF">FHU37_001411</name>
</gene>
<evidence type="ECO:0000256" key="2">
    <source>
        <dbReference type="ARBA" id="ARBA00022617"/>
    </source>
</evidence>
<dbReference type="PRINTS" id="PR00385">
    <property type="entry name" value="P450"/>
</dbReference>
<evidence type="ECO:0000256" key="3">
    <source>
        <dbReference type="ARBA" id="ARBA00022723"/>
    </source>
</evidence>
<dbReference type="GO" id="GO:0020037">
    <property type="term" value="F:heme binding"/>
    <property type="evidence" value="ECO:0007669"/>
    <property type="project" value="InterPro"/>
</dbReference>
<proteinExistence type="inferred from homology"/>
<evidence type="ECO:0000256" key="8">
    <source>
        <dbReference type="RuleBase" id="RU000461"/>
    </source>
</evidence>
<evidence type="ECO:0000256" key="7">
    <source>
        <dbReference type="PIRSR" id="PIRSR602401-1"/>
    </source>
</evidence>
<comment type="caution">
    <text evidence="9">The sequence shown here is derived from an EMBL/GenBank/DDBJ whole genome shotgun (WGS) entry which is preliminary data.</text>
</comment>
<evidence type="ECO:0000313" key="10">
    <source>
        <dbReference type="Proteomes" id="UP000567795"/>
    </source>
</evidence>
<name>A0A853A210_9ACTN</name>
<dbReference type="SUPFAM" id="SSF48264">
    <property type="entry name" value="Cytochrome P450"/>
    <property type="match status" value="1"/>
</dbReference>
<dbReference type="Pfam" id="PF00067">
    <property type="entry name" value="p450"/>
    <property type="match status" value="1"/>
</dbReference>
<dbReference type="GO" id="GO:0005506">
    <property type="term" value="F:iron ion binding"/>
    <property type="evidence" value="ECO:0007669"/>
    <property type="project" value="InterPro"/>
</dbReference>
<dbReference type="RefSeq" id="WP_179813355.1">
    <property type="nucleotide sequence ID" value="NZ_JACBZD010000001.1"/>
</dbReference>
<dbReference type="EMBL" id="JACBZD010000001">
    <property type="protein sequence ID" value="NYI04468.1"/>
    <property type="molecule type" value="Genomic_DNA"/>
</dbReference>
<dbReference type="InterPro" id="IPR002401">
    <property type="entry name" value="Cyt_P450_E_grp-I"/>
</dbReference>
<evidence type="ECO:0000313" key="9">
    <source>
        <dbReference type="EMBL" id="NYI04468.1"/>
    </source>
</evidence>
<keyword evidence="2 7" id="KW-0349">Heme</keyword>
<dbReference type="Gene3D" id="1.10.630.10">
    <property type="entry name" value="Cytochrome P450"/>
    <property type="match status" value="1"/>
</dbReference>
<evidence type="ECO:0000256" key="4">
    <source>
        <dbReference type="ARBA" id="ARBA00023002"/>
    </source>
</evidence>
<comment type="cofactor">
    <cofactor evidence="7">
        <name>heme</name>
        <dbReference type="ChEBI" id="CHEBI:30413"/>
    </cofactor>
</comment>
<comment type="similarity">
    <text evidence="1 8">Belongs to the cytochrome P450 family.</text>
</comment>
<keyword evidence="10" id="KW-1185">Reference proteome</keyword>
<sequence length="450" mass="49765">MITQQAPSPAGLPLIGSMMDLQRDRLNLYLRARREQGDVVRFVAGPPGLRVEFYGVFSAEGAQQVLATDAAGFRKDNTYYAEVRAAVGNGLLTSQDEEYLAQRRLIQPLFTRRRVDRYADAICDETHRALAEWRAAEDGVVDLVEESTRLALRTVARILFGADADSALDVVQRCFPTINAYVTNRALVPVRPPRHWPTPANRRAAAAQRELYAECDRIIAERRAAGGEGGQDLLGLLAEAQGPDGASLEASQVRDQVLIFLLAGHETTATSLAFALHLLALHPDAQDRAREEVDRVLRGRTPTAEDYSELPYITMVLKEAMRLFPAAAVIGRRAVADTRVGDHVIPAGADVIVAPWVTHRHPAYWEDPERFDPERFTPEREKARPRYAYFPFGGGPRACIGQHFSMLESVLAIAVVLQAYRLRAVDTDVPLDSGITLQATGPARCRLTPR</sequence>
<keyword evidence="4 8" id="KW-0560">Oxidoreductase</keyword>
<dbReference type="PRINTS" id="PR00463">
    <property type="entry name" value="EP450I"/>
</dbReference>
<keyword evidence="5 7" id="KW-0408">Iron</keyword>
<dbReference type="AlphaFoldDB" id="A0A853A210"/>
<dbReference type="PROSITE" id="PS00086">
    <property type="entry name" value="CYTOCHROME_P450"/>
    <property type="match status" value="1"/>
</dbReference>
<keyword evidence="3 7" id="KW-0479">Metal-binding</keyword>
<dbReference type="GO" id="GO:0016705">
    <property type="term" value="F:oxidoreductase activity, acting on paired donors, with incorporation or reduction of molecular oxygen"/>
    <property type="evidence" value="ECO:0007669"/>
    <property type="project" value="InterPro"/>
</dbReference>
<accession>A0A853A210</accession>
<dbReference type="GO" id="GO:0004497">
    <property type="term" value="F:monooxygenase activity"/>
    <property type="evidence" value="ECO:0007669"/>
    <property type="project" value="UniProtKB-KW"/>
</dbReference>
<keyword evidence="6 8" id="KW-0503">Monooxygenase</keyword>
<dbReference type="Proteomes" id="UP000567795">
    <property type="component" value="Unassembled WGS sequence"/>
</dbReference>
<evidence type="ECO:0000256" key="6">
    <source>
        <dbReference type="ARBA" id="ARBA00023033"/>
    </source>
</evidence>
<evidence type="ECO:0000256" key="5">
    <source>
        <dbReference type="ARBA" id="ARBA00023004"/>
    </source>
</evidence>
<dbReference type="CDD" id="cd20620">
    <property type="entry name" value="CYP132-like"/>
    <property type="match status" value="1"/>
</dbReference>
<dbReference type="InterPro" id="IPR017972">
    <property type="entry name" value="Cyt_P450_CS"/>
</dbReference>
<reference evidence="9 10" key="1">
    <citation type="submission" date="2020-07" db="EMBL/GenBank/DDBJ databases">
        <title>Sequencing the genomes of 1000 actinobacteria strains.</title>
        <authorList>
            <person name="Klenk H.-P."/>
        </authorList>
    </citation>
    <scope>NUCLEOTIDE SEQUENCE [LARGE SCALE GENOMIC DNA]</scope>
    <source>
        <strain evidence="9 10">DSM 42178</strain>
    </source>
</reference>
<dbReference type="InterPro" id="IPR001128">
    <property type="entry name" value="Cyt_P450"/>
</dbReference>
<organism evidence="9 10">
    <name type="scientific">Allostreptomyces psammosilenae</name>
    <dbReference type="NCBI Taxonomy" id="1892865"/>
    <lineage>
        <taxon>Bacteria</taxon>
        <taxon>Bacillati</taxon>
        <taxon>Actinomycetota</taxon>
        <taxon>Actinomycetes</taxon>
        <taxon>Kitasatosporales</taxon>
        <taxon>Streptomycetaceae</taxon>
        <taxon>Allostreptomyces</taxon>
    </lineage>
</organism>
<dbReference type="PANTHER" id="PTHR24291:SF50">
    <property type="entry name" value="BIFUNCTIONAL ALBAFLAVENONE MONOOXYGENASE_TERPENE SYNTHASE"/>
    <property type="match status" value="1"/>
</dbReference>
<dbReference type="InterPro" id="IPR036396">
    <property type="entry name" value="Cyt_P450_sf"/>
</dbReference>
<feature type="binding site" description="axial binding residue" evidence="7">
    <location>
        <position position="399"/>
    </location>
    <ligand>
        <name>heme</name>
        <dbReference type="ChEBI" id="CHEBI:30413"/>
    </ligand>
    <ligandPart>
        <name>Fe</name>
        <dbReference type="ChEBI" id="CHEBI:18248"/>
    </ligandPart>
</feature>
<protein>
    <submittedName>
        <fullName evidence="9">Cytochrome P450</fullName>
    </submittedName>
</protein>
<evidence type="ECO:0000256" key="1">
    <source>
        <dbReference type="ARBA" id="ARBA00010617"/>
    </source>
</evidence>
<dbReference type="InterPro" id="IPR050196">
    <property type="entry name" value="Cytochrome_P450_Monoox"/>
</dbReference>